<accession>M2LGG7</accession>
<organism evidence="1 2">
    <name type="scientific">Baudoinia panamericana (strain UAMH 10762)</name>
    <name type="common">Angels' share fungus</name>
    <name type="synonym">Baudoinia compniacensis (strain UAMH 10762)</name>
    <dbReference type="NCBI Taxonomy" id="717646"/>
    <lineage>
        <taxon>Eukaryota</taxon>
        <taxon>Fungi</taxon>
        <taxon>Dikarya</taxon>
        <taxon>Ascomycota</taxon>
        <taxon>Pezizomycotina</taxon>
        <taxon>Dothideomycetes</taxon>
        <taxon>Dothideomycetidae</taxon>
        <taxon>Mycosphaerellales</taxon>
        <taxon>Teratosphaeriaceae</taxon>
        <taxon>Baudoinia</taxon>
    </lineage>
</organism>
<dbReference type="AlphaFoldDB" id="M2LGG7"/>
<dbReference type="HOGENOM" id="CLU_2276949_0_0_1"/>
<dbReference type="RefSeq" id="XP_007679181.1">
    <property type="nucleotide sequence ID" value="XM_007680991.1"/>
</dbReference>
<evidence type="ECO:0000313" key="1">
    <source>
        <dbReference type="EMBL" id="EMC93162.1"/>
    </source>
</evidence>
<evidence type="ECO:0000313" key="2">
    <source>
        <dbReference type="Proteomes" id="UP000011761"/>
    </source>
</evidence>
<gene>
    <name evidence="1" type="ORF">BAUCODRAFT_36827</name>
</gene>
<name>M2LGG7_BAUPA</name>
<dbReference type="Proteomes" id="UP000011761">
    <property type="component" value="Unassembled WGS sequence"/>
</dbReference>
<proteinExistence type="predicted"/>
<reference evidence="1 2" key="1">
    <citation type="journal article" date="2012" name="PLoS Pathog.">
        <title>Diverse lifestyles and strategies of plant pathogenesis encoded in the genomes of eighteen Dothideomycetes fungi.</title>
        <authorList>
            <person name="Ohm R.A."/>
            <person name="Feau N."/>
            <person name="Henrissat B."/>
            <person name="Schoch C.L."/>
            <person name="Horwitz B.A."/>
            <person name="Barry K.W."/>
            <person name="Condon B.J."/>
            <person name="Copeland A.C."/>
            <person name="Dhillon B."/>
            <person name="Glaser F."/>
            <person name="Hesse C.N."/>
            <person name="Kosti I."/>
            <person name="LaButti K."/>
            <person name="Lindquist E.A."/>
            <person name="Lucas S."/>
            <person name="Salamov A.A."/>
            <person name="Bradshaw R.E."/>
            <person name="Ciuffetti L."/>
            <person name="Hamelin R.C."/>
            <person name="Kema G.H.J."/>
            <person name="Lawrence C."/>
            <person name="Scott J.A."/>
            <person name="Spatafora J.W."/>
            <person name="Turgeon B.G."/>
            <person name="de Wit P.J.G.M."/>
            <person name="Zhong S."/>
            <person name="Goodwin S.B."/>
            <person name="Grigoriev I.V."/>
        </authorList>
    </citation>
    <scope>NUCLEOTIDE SEQUENCE [LARGE SCALE GENOMIC DNA]</scope>
    <source>
        <strain evidence="1 2">UAMH 10762</strain>
    </source>
</reference>
<protein>
    <submittedName>
        <fullName evidence="1">Uncharacterized protein</fullName>
    </submittedName>
</protein>
<keyword evidence="2" id="KW-1185">Reference proteome</keyword>
<sequence>MDLRKDLSHRTLSAYQLYAQYCLACAVLNDSATRLIKAAIERSEAHKSGNDHHHSLVDAPVCEYNDVNQIRKVIMDLFTAAQSMTGGTCAWLSAELEARRDF</sequence>
<dbReference type="EMBL" id="KB445560">
    <property type="protein sequence ID" value="EMC93162.1"/>
    <property type="molecule type" value="Genomic_DNA"/>
</dbReference>
<dbReference type="GeneID" id="19113087"/>
<dbReference type="KEGG" id="bcom:BAUCODRAFT_36827"/>